<dbReference type="AlphaFoldDB" id="A0A0B7MIX4"/>
<dbReference type="SUPFAM" id="SSF53098">
    <property type="entry name" value="Ribonuclease H-like"/>
    <property type="match status" value="1"/>
</dbReference>
<dbReference type="PROSITE" id="PS50126">
    <property type="entry name" value="S1"/>
    <property type="match status" value="1"/>
</dbReference>
<dbReference type="FunFam" id="3.30.420.140:FF:000001">
    <property type="entry name" value="RNA-binding transcriptional accessory protein"/>
    <property type="match status" value="1"/>
</dbReference>
<dbReference type="Proteomes" id="UP000046155">
    <property type="component" value="Unassembled WGS sequence"/>
</dbReference>
<dbReference type="SMART" id="SM00732">
    <property type="entry name" value="YqgFc"/>
    <property type="match status" value="1"/>
</dbReference>
<dbReference type="Pfam" id="PF00575">
    <property type="entry name" value="S1"/>
    <property type="match status" value="1"/>
</dbReference>
<dbReference type="InterPro" id="IPR050437">
    <property type="entry name" value="Ribos_protein_bS1-like"/>
</dbReference>
<dbReference type="FunFam" id="2.40.50.140:FF:000051">
    <property type="entry name" value="RNA-binding transcriptional accessory protein"/>
    <property type="match status" value="1"/>
</dbReference>
<dbReference type="GO" id="GO:0006412">
    <property type="term" value="P:translation"/>
    <property type="evidence" value="ECO:0007669"/>
    <property type="project" value="TreeGrafter"/>
</dbReference>
<dbReference type="EMBL" id="CDRZ01000018">
    <property type="protein sequence ID" value="CEO87592.1"/>
    <property type="molecule type" value="Genomic_DNA"/>
</dbReference>
<dbReference type="InterPro" id="IPR003029">
    <property type="entry name" value="S1_domain"/>
</dbReference>
<dbReference type="SMART" id="SM00316">
    <property type="entry name" value="S1"/>
    <property type="match status" value="1"/>
</dbReference>
<dbReference type="GO" id="GO:0003729">
    <property type="term" value="F:mRNA binding"/>
    <property type="evidence" value="ECO:0007669"/>
    <property type="project" value="UniProtKB-ARBA"/>
</dbReference>
<accession>A0A0B7MIX4</accession>
<dbReference type="SUPFAM" id="SSF50249">
    <property type="entry name" value="Nucleic acid-binding proteins"/>
    <property type="match status" value="1"/>
</dbReference>
<dbReference type="SUPFAM" id="SSF47781">
    <property type="entry name" value="RuvA domain 2-like"/>
    <property type="match status" value="2"/>
</dbReference>
<dbReference type="InterPro" id="IPR037027">
    <property type="entry name" value="YqgF/RNaseH-like_dom_sf"/>
</dbReference>
<dbReference type="FunFam" id="1.10.10.650:FF:000001">
    <property type="entry name" value="S1 RNA-binding domain 1"/>
    <property type="match status" value="1"/>
</dbReference>
<dbReference type="Pfam" id="PF09371">
    <property type="entry name" value="Tex_N"/>
    <property type="match status" value="1"/>
</dbReference>
<dbReference type="InterPro" id="IPR032639">
    <property type="entry name" value="Tex_YqgF"/>
</dbReference>
<dbReference type="Pfam" id="PF12836">
    <property type="entry name" value="HHH_3"/>
    <property type="match status" value="1"/>
</dbReference>
<dbReference type="InterPro" id="IPR006641">
    <property type="entry name" value="YqgF/RNaseH-like_dom"/>
</dbReference>
<dbReference type="Gene3D" id="2.40.50.140">
    <property type="entry name" value="Nucleic acid-binding proteins"/>
    <property type="match status" value="1"/>
</dbReference>
<dbReference type="Pfam" id="PF22706">
    <property type="entry name" value="Tex_central_region"/>
    <property type="match status" value="1"/>
</dbReference>
<protein>
    <recommendedName>
        <fullName evidence="1">S1 motif domain-containing protein</fullName>
    </recommendedName>
</protein>
<dbReference type="GO" id="GO:0003735">
    <property type="term" value="F:structural constituent of ribosome"/>
    <property type="evidence" value="ECO:0007669"/>
    <property type="project" value="TreeGrafter"/>
</dbReference>
<dbReference type="InterPro" id="IPR023323">
    <property type="entry name" value="Tex-like_dom_sf"/>
</dbReference>
<dbReference type="CDD" id="cd05685">
    <property type="entry name" value="S1_Tex"/>
    <property type="match status" value="1"/>
</dbReference>
<dbReference type="InterPro" id="IPR023319">
    <property type="entry name" value="Tex-like_HTH_dom_sf"/>
</dbReference>
<name>A0A0B7MIX4_9FIRM</name>
<dbReference type="InterPro" id="IPR044146">
    <property type="entry name" value="S1_Tex"/>
</dbReference>
<dbReference type="Pfam" id="PF16921">
    <property type="entry name" value="Tex_YqgF"/>
    <property type="match status" value="1"/>
</dbReference>
<dbReference type="FunFam" id="1.10.150.310:FF:000001">
    <property type="entry name" value="RNA-binding transcriptional accessory protein"/>
    <property type="match status" value="1"/>
</dbReference>
<dbReference type="Gene3D" id="1.10.10.650">
    <property type="entry name" value="RuvA domain 2-like"/>
    <property type="match status" value="1"/>
</dbReference>
<dbReference type="PANTHER" id="PTHR10724">
    <property type="entry name" value="30S RIBOSOMAL PROTEIN S1"/>
    <property type="match status" value="1"/>
</dbReference>
<proteinExistence type="predicted"/>
<evidence type="ECO:0000313" key="3">
    <source>
        <dbReference type="Proteomes" id="UP000046155"/>
    </source>
</evidence>
<dbReference type="SUPFAM" id="SSF158832">
    <property type="entry name" value="Tex N-terminal region-like"/>
    <property type="match status" value="1"/>
</dbReference>
<gene>
    <name evidence="2" type="ORF">SSCH_1140004</name>
</gene>
<organism evidence="2 3">
    <name type="scientific">Syntrophaceticus schinkii</name>
    <dbReference type="NCBI Taxonomy" id="499207"/>
    <lineage>
        <taxon>Bacteria</taxon>
        <taxon>Bacillati</taxon>
        <taxon>Bacillota</taxon>
        <taxon>Clostridia</taxon>
        <taxon>Thermoanaerobacterales</taxon>
        <taxon>Thermoanaerobacterales Family III. Incertae Sedis</taxon>
        <taxon>Syntrophaceticus</taxon>
    </lineage>
</organism>
<dbReference type="GO" id="GO:0006139">
    <property type="term" value="P:nucleobase-containing compound metabolic process"/>
    <property type="evidence" value="ECO:0007669"/>
    <property type="project" value="InterPro"/>
</dbReference>
<dbReference type="InterPro" id="IPR012337">
    <property type="entry name" value="RNaseH-like_sf"/>
</dbReference>
<dbReference type="Gene3D" id="3.30.420.140">
    <property type="entry name" value="YqgF/RNase H-like domain"/>
    <property type="match status" value="1"/>
</dbReference>
<dbReference type="Pfam" id="PF17674">
    <property type="entry name" value="HHH_9"/>
    <property type="match status" value="1"/>
</dbReference>
<dbReference type="InterPro" id="IPR041692">
    <property type="entry name" value="HHH_9"/>
</dbReference>
<dbReference type="InterPro" id="IPR012340">
    <property type="entry name" value="NA-bd_OB-fold"/>
</dbReference>
<keyword evidence="3" id="KW-1185">Reference proteome</keyword>
<dbReference type="InterPro" id="IPR055179">
    <property type="entry name" value="Tex-like_central_region"/>
</dbReference>
<evidence type="ECO:0000259" key="1">
    <source>
        <dbReference type="PROSITE" id="PS50126"/>
    </source>
</evidence>
<dbReference type="Gene3D" id="1.10.3500.10">
    <property type="entry name" value="Tex N-terminal region-like"/>
    <property type="match status" value="1"/>
</dbReference>
<dbReference type="InterPro" id="IPR010994">
    <property type="entry name" value="RuvA_2-like"/>
</dbReference>
<evidence type="ECO:0000313" key="2">
    <source>
        <dbReference type="EMBL" id="CEO87592.1"/>
    </source>
</evidence>
<feature type="domain" description="S1 motif" evidence="1">
    <location>
        <begin position="623"/>
        <end position="692"/>
    </location>
</feature>
<dbReference type="Gene3D" id="1.10.150.310">
    <property type="entry name" value="Tex RuvX-like domain-like"/>
    <property type="match status" value="1"/>
</dbReference>
<dbReference type="GO" id="GO:0005737">
    <property type="term" value="C:cytoplasm"/>
    <property type="evidence" value="ECO:0007669"/>
    <property type="project" value="UniProtKB-ARBA"/>
</dbReference>
<dbReference type="RefSeq" id="WP_408645679.1">
    <property type="nucleotide sequence ID" value="NZ_CDRZ01000018.1"/>
</dbReference>
<dbReference type="InterPro" id="IPR018974">
    <property type="entry name" value="Tex-like_N"/>
</dbReference>
<reference evidence="3" key="1">
    <citation type="submission" date="2015-01" db="EMBL/GenBank/DDBJ databases">
        <authorList>
            <person name="Manzoor Shahid"/>
            <person name="Zubair Saima"/>
        </authorList>
    </citation>
    <scope>NUCLEOTIDE SEQUENCE [LARGE SCALE GENOMIC DNA]</scope>
    <source>
        <strain evidence="3">Sp3</strain>
    </source>
</reference>
<sequence length="692" mass="76820">MTSTVELLDEGNTVPFIARYRKEVTGELDETQIRQIEERVGYYRSLEQRKEEVIRLLDEQGKLTEDLQKQINGAVKLTEVEDIYRPYRPKRKTRASVAREKGLEPLAEYLLSFPAAGSAEAEAEKYLTEEVLTVEDALQGAMDIIAEDVADDPKVRGWVRDHTRRNSYLATRAKDLEKSSVYEMYYEFKEPLSKVPSHRVLAINRGEREEYLLVGVDVDPEPVLSWLHKNYVKEDSTTTDLVKRAVADAYKRLIAPAIERELRAELTEKASEQAIIVFSKNLRSLLLQPPVRGKMVLGVDPAYRTGCKWAVVDQTGKLLEVGVVYPTPPQQKLREAEEVFTRLIEEYGIEVIAIGNGTASRETEQFVAGLIQKLKKPGLAYVIVSEAGASVYSASKLAIKEFPDLDVSQRSAVSIARRLQDPLAELVKIEPKAVGVGQYQHDVPPKRLDESLSTVVESAVNHVGVDLNTASAPLLSYVSGINASVAENIVHFREETGVMNNRRQLSAVPRLGPKTFEQCAGFLRISGGENPLDATPIHPESYDLTYQLLELVGASLDELGTPSLRSKLTELDIEKTAEELGAGVPTLKDIIEALLRPGRDPREDLPQPVFMTDVLSIEDLKSGMELKGVVRNVVDFGAFVDIGVGNDGLVHISELSHDYVKNPLDVVSVGDVVTVRVLSVDVQRGRISLSMK</sequence>
<dbReference type="PANTHER" id="PTHR10724:SF10">
    <property type="entry name" value="S1 RNA-BINDING DOMAIN-CONTAINING PROTEIN 1"/>
    <property type="match status" value="1"/>
</dbReference>